<evidence type="ECO:0000256" key="2">
    <source>
        <dbReference type="ARBA" id="ARBA00022475"/>
    </source>
</evidence>
<evidence type="ECO:0000256" key="13">
    <source>
        <dbReference type="ARBA" id="ARBA00023180"/>
    </source>
</evidence>
<evidence type="ECO:0000256" key="17">
    <source>
        <dbReference type="SAM" id="Phobius"/>
    </source>
</evidence>
<dbReference type="Proteomes" id="UP000694861">
    <property type="component" value="Linkage group LG3"/>
</dbReference>
<dbReference type="PROSITE" id="PS50011">
    <property type="entry name" value="PROTEIN_KINASE_DOM"/>
    <property type="match status" value="1"/>
</dbReference>
<dbReference type="CDD" id="cd14066">
    <property type="entry name" value="STKc_IRAK"/>
    <property type="match status" value="1"/>
</dbReference>
<dbReference type="RefSeq" id="XP_016648295.1">
    <property type="nucleotide sequence ID" value="XM_016792809.1"/>
</dbReference>
<dbReference type="SMART" id="SM00473">
    <property type="entry name" value="PAN_AP"/>
    <property type="match status" value="1"/>
</dbReference>
<dbReference type="Pfam" id="PF00954">
    <property type="entry name" value="S_locus_glycop"/>
    <property type="match status" value="1"/>
</dbReference>
<dbReference type="SMART" id="SM00220">
    <property type="entry name" value="S_TKc"/>
    <property type="match status" value="1"/>
</dbReference>
<evidence type="ECO:0000259" key="18">
    <source>
        <dbReference type="PROSITE" id="PS50011"/>
    </source>
</evidence>
<evidence type="ECO:0000256" key="15">
    <source>
        <dbReference type="PROSITE-ProRule" id="PRU10141"/>
    </source>
</evidence>
<evidence type="ECO:0000256" key="1">
    <source>
        <dbReference type="ARBA" id="ARBA00004251"/>
    </source>
</evidence>
<feature type="domain" description="Apple" evidence="20">
    <location>
        <begin position="371"/>
        <end position="452"/>
    </location>
</feature>
<dbReference type="InterPro" id="IPR036426">
    <property type="entry name" value="Bulb-type_lectin_dom_sf"/>
</dbReference>
<feature type="region of interest" description="Disordered" evidence="16">
    <location>
        <begin position="838"/>
        <end position="867"/>
    </location>
</feature>
<dbReference type="InterPro" id="IPR001245">
    <property type="entry name" value="Ser-Thr/Tyr_kinase_cat_dom"/>
</dbReference>
<protein>
    <recommendedName>
        <fullName evidence="14">Receptor-like serine/threonine-protein kinase</fullName>
        <ecNumber evidence="14">2.7.11.1</ecNumber>
    </recommendedName>
</protein>
<evidence type="ECO:0000313" key="21">
    <source>
        <dbReference type="Proteomes" id="UP000694861"/>
    </source>
</evidence>
<dbReference type="Gene3D" id="2.90.10.10">
    <property type="entry name" value="Bulb-type lectin domain"/>
    <property type="match status" value="1"/>
</dbReference>
<dbReference type="Pfam" id="PF01453">
    <property type="entry name" value="B_lectin"/>
    <property type="match status" value="1"/>
</dbReference>
<feature type="binding site" evidence="15">
    <location>
        <position position="586"/>
    </location>
    <ligand>
        <name>ATP</name>
        <dbReference type="ChEBI" id="CHEBI:30616"/>
    </ligand>
</feature>
<dbReference type="InterPro" id="IPR003609">
    <property type="entry name" value="Pan_app"/>
</dbReference>
<feature type="transmembrane region" description="Helical" evidence="17">
    <location>
        <begin position="466"/>
        <end position="490"/>
    </location>
</feature>
<dbReference type="EC" id="2.7.11.1" evidence="14"/>
<evidence type="ECO:0000256" key="4">
    <source>
        <dbReference type="ARBA" id="ARBA00022679"/>
    </source>
</evidence>
<gene>
    <name evidence="22" type="primary">LOC103326892</name>
</gene>
<evidence type="ECO:0000256" key="8">
    <source>
        <dbReference type="ARBA" id="ARBA00022777"/>
    </source>
</evidence>
<sequence>MDFFNTKQPNPLYAFTQRNSNRERMRALKYCSTVLLCLSLLTLFPVVTSKDTLSQTQLLQHDQTLVSASDVFELGLFKPGTTSDWYLGIWYKNIQEKTVVWVANRNTPLWNSYSATLKIGDHGNLVLVDEETKKIAWSSNETQAVNPIAQLLDSGNLVLKEANSTRNGTTDEFLWQSFDYPTNTLLPDMKLGWNLSTGLDRYITSWKSIEDPSTGDFSFKLNHQGFPEIFLWNKQNITYRSGPWNGERFSGVPEMTASNNIRFNFVAKPDEVYYSYSILGNLGPIYSRLTVSPTGDLQRFIWIESANIWNQYWYAPKDQCDRFRECGPYGVCDSNASPVCKCLEGFGPKNLQAWNLRDGSDGCVRKTELGCLKDKFLVLENMKLPESGGAFVDMNMSLESCKKTCLENCNCSAYSDARISNGEGSGCVMWTGKLMDLRQYAEGGQSFYVRLAASELGGDHGKAKRVIMIVVITVSICCILLLSGLVIYFIRKRNLNLPIAHRESSKLKGSFERNWDSLLSEVVISSRRDFCSGEKSNDELDQLPLFDFNTLAVATDNFSNRNKLGEGGFGCVYKGTLVDGQEVAVKRLSTNSEQGTEEFKNEVELIARLQHRNLVRLLGFCIDEDEKMLTYEYMENKSLHSILFSEARRSMLDWQKRFKIICGIARGLIYLHQDSRLRIIHRDLKASNILLDGDLAPKISDFGMARLFCNDQTEENTRRVVGTFGYMAPEYAMDGLFSTKSDVFSFGVLVLEIISGKRNKGFYSSNTELNLLGNAWKLWNEGKGLEMIDPDVGESYSHSEVLRCMQVGLLCVQERAEDRPTMASVVLMLSSGTATTMPNPKNPGFCLEGTESAVEADSSSDKQEEGYSVNQVTISTLVGR</sequence>
<evidence type="ECO:0000259" key="19">
    <source>
        <dbReference type="PROSITE" id="PS50927"/>
    </source>
</evidence>
<comment type="catalytic activity">
    <reaction evidence="14">
        <text>L-seryl-[protein] + ATP = O-phospho-L-seryl-[protein] + ADP + H(+)</text>
        <dbReference type="Rhea" id="RHEA:17989"/>
        <dbReference type="Rhea" id="RHEA-COMP:9863"/>
        <dbReference type="Rhea" id="RHEA-COMP:11604"/>
        <dbReference type="ChEBI" id="CHEBI:15378"/>
        <dbReference type="ChEBI" id="CHEBI:29999"/>
        <dbReference type="ChEBI" id="CHEBI:30616"/>
        <dbReference type="ChEBI" id="CHEBI:83421"/>
        <dbReference type="ChEBI" id="CHEBI:456216"/>
        <dbReference type="EC" id="2.7.11.1"/>
    </reaction>
</comment>
<organism evidence="21 22">
    <name type="scientific">Prunus mume</name>
    <name type="common">Japanese apricot</name>
    <name type="synonym">Armeniaca mume</name>
    <dbReference type="NCBI Taxonomy" id="102107"/>
    <lineage>
        <taxon>Eukaryota</taxon>
        <taxon>Viridiplantae</taxon>
        <taxon>Streptophyta</taxon>
        <taxon>Embryophyta</taxon>
        <taxon>Tracheophyta</taxon>
        <taxon>Spermatophyta</taxon>
        <taxon>Magnoliopsida</taxon>
        <taxon>eudicotyledons</taxon>
        <taxon>Gunneridae</taxon>
        <taxon>Pentapetalae</taxon>
        <taxon>rosids</taxon>
        <taxon>fabids</taxon>
        <taxon>Rosales</taxon>
        <taxon>Rosaceae</taxon>
        <taxon>Amygdaloideae</taxon>
        <taxon>Amygdaleae</taxon>
        <taxon>Prunus</taxon>
    </lineage>
</organism>
<dbReference type="SMART" id="SM00108">
    <property type="entry name" value="B_lectin"/>
    <property type="match status" value="1"/>
</dbReference>
<comment type="catalytic activity">
    <reaction evidence="14">
        <text>L-threonyl-[protein] + ATP = O-phospho-L-threonyl-[protein] + ADP + H(+)</text>
        <dbReference type="Rhea" id="RHEA:46608"/>
        <dbReference type="Rhea" id="RHEA-COMP:11060"/>
        <dbReference type="Rhea" id="RHEA-COMP:11605"/>
        <dbReference type="ChEBI" id="CHEBI:15378"/>
        <dbReference type="ChEBI" id="CHEBI:30013"/>
        <dbReference type="ChEBI" id="CHEBI:30616"/>
        <dbReference type="ChEBI" id="CHEBI:61977"/>
        <dbReference type="ChEBI" id="CHEBI:456216"/>
        <dbReference type="EC" id="2.7.11.1"/>
    </reaction>
</comment>
<evidence type="ECO:0000256" key="14">
    <source>
        <dbReference type="PIRNR" id="PIRNR000641"/>
    </source>
</evidence>
<accession>A0ABM1LLL8</accession>
<dbReference type="PANTHER" id="PTHR27002">
    <property type="entry name" value="RECEPTOR-LIKE SERINE/THREONINE-PROTEIN KINASE SD1-8"/>
    <property type="match status" value="1"/>
</dbReference>
<dbReference type="InterPro" id="IPR000719">
    <property type="entry name" value="Prot_kinase_dom"/>
</dbReference>
<evidence type="ECO:0000256" key="7">
    <source>
        <dbReference type="ARBA" id="ARBA00022741"/>
    </source>
</evidence>
<feature type="domain" description="Protein kinase" evidence="18">
    <location>
        <begin position="558"/>
        <end position="845"/>
    </location>
</feature>
<dbReference type="PIRSF" id="PIRSF000641">
    <property type="entry name" value="SRK"/>
    <property type="match status" value="1"/>
</dbReference>
<dbReference type="SUPFAM" id="SSF51110">
    <property type="entry name" value="alpha-D-mannose-specific plant lectins"/>
    <property type="match status" value="1"/>
</dbReference>
<reference evidence="22" key="2">
    <citation type="submission" date="2025-08" db="UniProtKB">
        <authorList>
            <consortium name="RefSeq"/>
        </authorList>
    </citation>
    <scope>IDENTIFICATION</scope>
</reference>
<keyword evidence="10 17" id="KW-1133">Transmembrane helix</keyword>
<dbReference type="InterPro" id="IPR008271">
    <property type="entry name" value="Ser/Thr_kinase_AS"/>
</dbReference>
<keyword evidence="8 14" id="KW-0418">Kinase</keyword>
<dbReference type="Gene3D" id="3.30.200.20">
    <property type="entry name" value="Phosphorylase Kinase, domain 1"/>
    <property type="match status" value="1"/>
</dbReference>
<evidence type="ECO:0000256" key="5">
    <source>
        <dbReference type="ARBA" id="ARBA00022692"/>
    </source>
</evidence>
<keyword evidence="7 14" id="KW-0547">Nucleotide-binding</keyword>
<dbReference type="InterPro" id="IPR024171">
    <property type="entry name" value="SRK-like_kinase"/>
</dbReference>
<dbReference type="PROSITE" id="PS50948">
    <property type="entry name" value="PAN"/>
    <property type="match status" value="1"/>
</dbReference>
<keyword evidence="3 14" id="KW-0723">Serine/threonine-protein kinase</keyword>
<keyword evidence="12" id="KW-1015">Disulfide bond</keyword>
<evidence type="ECO:0000256" key="6">
    <source>
        <dbReference type="ARBA" id="ARBA00022729"/>
    </source>
</evidence>
<dbReference type="Pfam" id="PF11883">
    <property type="entry name" value="DUF3403"/>
    <property type="match status" value="1"/>
</dbReference>
<feature type="domain" description="Bulb-type lectin" evidence="19">
    <location>
        <begin position="50"/>
        <end position="172"/>
    </location>
</feature>
<reference evidence="21" key="1">
    <citation type="journal article" date="2012" name="Nat. Commun.">
        <title>The genome of Prunus mume.</title>
        <authorList>
            <person name="Zhang Q."/>
            <person name="Chen W."/>
            <person name="Sun L."/>
            <person name="Zhao F."/>
            <person name="Huang B."/>
            <person name="Yang W."/>
            <person name="Tao Y."/>
            <person name="Wang J."/>
            <person name="Yuan Z."/>
            <person name="Fan G."/>
            <person name="Xing Z."/>
            <person name="Han C."/>
            <person name="Pan H."/>
            <person name="Zhong X."/>
            <person name="Shi W."/>
            <person name="Liang X."/>
            <person name="Du D."/>
            <person name="Sun F."/>
            <person name="Xu Z."/>
            <person name="Hao R."/>
            <person name="Lv T."/>
            <person name="Lv Y."/>
            <person name="Zheng Z."/>
            <person name="Sun M."/>
            <person name="Luo L."/>
            <person name="Cai M."/>
            <person name="Gao Y."/>
            <person name="Wang J."/>
            <person name="Yin Y."/>
            <person name="Xu X."/>
            <person name="Cheng T."/>
            <person name="Wang J."/>
        </authorList>
    </citation>
    <scope>NUCLEOTIDE SEQUENCE [LARGE SCALE GENOMIC DNA]</scope>
</reference>
<keyword evidence="5 17" id="KW-0812">Transmembrane</keyword>
<keyword evidence="21" id="KW-1185">Reference proteome</keyword>
<dbReference type="GeneID" id="103326892"/>
<dbReference type="SUPFAM" id="SSF56112">
    <property type="entry name" value="Protein kinase-like (PK-like)"/>
    <property type="match status" value="1"/>
</dbReference>
<dbReference type="Pfam" id="PF08276">
    <property type="entry name" value="PAN_2"/>
    <property type="match status" value="1"/>
</dbReference>
<comment type="similarity">
    <text evidence="14">Belongs to the protein kinase superfamily. Ser/Thr protein kinase family.</text>
</comment>
<dbReference type="Gene3D" id="1.10.510.10">
    <property type="entry name" value="Transferase(Phosphotransferase) domain 1"/>
    <property type="match status" value="1"/>
</dbReference>
<comment type="subcellular location">
    <subcellularLocation>
        <location evidence="1">Cell membrane</location>
        <topology evidence="1">Single-pass type I membrane protein</topology>
    </subcellularLocation>
</comment>
<dbReference type="InterPro" id="IPR011009">
    <property type="entry name" value="Kinase-like_dom_sf"/>
</dbReference>
<keyword evidence="2" id="KW-1003">Cell membrane</keyword>
<evidence type="ECO:0000256" key="11">
    <source>
        <dbReference type="ARBA" id="ARBA00023136"/>
    </source>
</evidence>
<dbReference type="PROSITE" id="PS50927">
    <property type="entry name" value="BULB_LECTIN"/>
    <property type="match status" value="1"/>
</dbReference>
<dbReference type="InterPro" id="IPR001480">
    <property type="entry name" value="Bulb-type_lectin_dom"/>
</dbReference>
<dbReference type="CDD" id="cd01098">
    <property type="entry name" value="PAN_AP_plant"/>
    <property type="match status" value="1"/>
</dbReference>
<dbReference type="InterPro" id="IPR000858">
    <property type="entry name" value="S_locus_glycoprot_dom"/>
</dbReference>
<keyword evidence="9 14" id="KW-0067">ATP-binding</keyword>
<evidence type="ECO:0000256" key="16">
    <source>
        <dbReference type="SAM" id="MobiDB-lite"/>
    </source>
</evidence>
<dbReference type="CDD" id="cd00028">
    <property type="entry name" value="B_lectin"/>
    <property type="match status" value="1"/>
</dbReference>
<dbReference type="InterPro" id="IPR017441">
    <property type="entry name" value="Protein_kinase_ATP_BS"/>
</dbReference>
<evidence type="ECO:0000256" key="3">
    <source>
        <dbReference type="ARBA" id="ARBA00022527"/>
    </source>
</evidence>
<evidence type="ECO:0000256" key="10">
    <source>
        <dbReference type="ARBA" id="ARBA00022989"/>
    </source>
</evidence>
<dbReference type="PROSITE" id="PS00108">
    <property type="entry name" value="PROTEIN_KINASE_ST"/>
    <property type="match status" value="1"/>
</dbReference>
<dbReference type="CDD" id="cd12087">
    <property type="entry name" value="TM_EGFR-like"/>
    <property type="match status" value="1"/>
</dbReference>
<evidence type="ECO:0000313" key="22">
    <source>
        <dbReference type="RefSeq" id="XP_016648295.1"/>
    </source>
</evidence>
<keyword evidence="11 17" id="KW-0472">Membrane</keyword>
<evidence type="ECO:0000256" key="9">
    <source>
        <dbReference type="ARBA" id="ARBA00022840"/>
    </source>
</evidence>
<dbReference type="PROSITE" id="PS00107">
    <property type="entry name" value="PROTEIN_KINASE_ATP"/>
    <property type="match status" value="1"/>
</dbReference>
<keyword evidence="4 14" id="KW-0808">Transferase</keyword>
<keyword evidence="6" id="KW-0732">Signal</keyword>
<proteinExistence type="inferred from homology"/>
<evidence type="ECO:0000259" key="20">
    <source>
        <dbReference type="PROSITE" id="PS50948"/>
    </source>
</evidence>
<dbReference type="PANTHER" id="PTHR27002:SF150">
    <property type="entry name" value="RECEPTOR-LIKE SERINE_THREONINE-PROTEIN KINASE SD1-8"/>
    <property type="match status" value="1"/>
</dbReference>
<evidence type="ECO:0000256" key="12">
    <source>
        <dbReference type="ARBA" id="ARBA00023157"/>
    </source>
</evidence>
<dbReference type="Pfam" id="PF07714">
    <property type="entry name" value="PK_Tyr_Ser-Thr"/>
    <property type="match status" value="1"/>
</dbReference>
<name>A0ABM1LLL8_PRUMU</name>
<dbReference type="InterPro" id="IPR021820">
    <property type="entry name" value="S-locus_recpt_kinase_C"/>
</dbReference>
<keyword evidence="13" id="KW-0325">Glycoprotein</keyword>